<evidence type="ECO:0000313" key="3">
    <source>
        <dbReference type="Proteomes" id="UP000000804"/>
    </source>
</evidence>
<evidence type="ECO:0000313" key="2">
    <source>
        <dbReference type="EMBL" id="AAD06512.1"/>
    </source>
</evidence>
<proteinExistence type="predicted"/>
<organism evidence="2 3">
    <name type="scientific">Helicobacter pylori (strain J99 / ATCC 700824)</name>
    <name type="common">Campylobacter pylori J99</name>
    <dbReference type="NCBI Taxonomy" id="85963"/>
    <lineage>
        <taxon>Bacteria</taxon>
        <taxon>Pseudomonadati</taxon>
        <taxon>Campylobacterota</taxon>
        <taxon>Epsilonproteobacteria</taxon>
        <taxon>Campylobacterales</taxon>
        <taxon>Helicobacteraceae</taxon>
        <taxon>Helicobacter</taxon>
    </lineage>
</organism>
<dbReference type="AlphaFoldDB" id="Q9ZKK1"/>
<protein>
    <submittedName>
        <fullName evidence="2">Putative</fullName>
    </submittedName>
</protein>
<feature type="region of interest" description="Disordered" evidence="1">
    <location>
        <begin position="1"/>
        <end position="45"/>
    </location>
</feature>
<name>Q9ZKK1_HELPJ</name>
<dbReference type="Proteomes" id="UP000000804">
    <property type="component" value="Chromosome"/>
</dbReference>
<dbReference type="EMBL" id="AE001439">
    <property type="protein sequence ID" value="AAD06512.1"/>
    <property type="molecule type" value="Genomic_DNA"/>
</dbReference>
<reference evidence="2 3" key="1">
    <citation type="journal article" date="1999" name="Nature">
        <title>Genomic sequence comparison of two unrelated isolates of the human gastric pathogen Helicobacter pylori.</title>
        <authorList>
            <person name="Alm R.A."/>
            <person name="Ling L.-S.L."/>
            <person name="Moir D.T."/>
            <person name="King B.L."/>
            <person name="Brown E.D."/>
            <person name="Doig P.C."/>
            <person name="Smith D.R."/>
            <person name="Noonan B."/>
            <person name="Guild B.C."/>
            <person name="deJonge B.L."/>
            <person name="Carmel G."/>
            <person name="Tummino P.J."/>
            <person name="Caruso A."/>
            <person name="Uria-Nickelsen M."/>
            <person name="Mills D.M."/>
            <person name="Ives C."/>
            <person name="Gibson R."/>
            <person name="Merberg D."/>
            <person name="Mills S.D."/>
            <person name="Jiang Q."/>
            <person name="Taylor D.E."/>
            <person name="Vovis G.F."/>
            <person name="Trust T.J."/>
        </authorList>
    </citation>
    <scope>NUCLEOTIDE SEQUENCE [LARGE SCALE GENOMIC DNA]</scope>
    <source>
        <strain evidence="3">J99 / ATCC 700824</strain>
    </source>
</reference>
<sequence length="339" mass="40138">MDLQQIDELENKFEEQEEQAQDTPLKQEPSTKEVKIPKKRGRKKSLLDEDKKKSFNIAFSPCVIKELNEFLLEFGSFKETRSTFIEEALIRHLKHRKNTQEQKLLKQLERLQNKEKGIMKTMNLNEFFTHKIIYKDTPLKFKDTLEQEISQASLVEKLILANILANMVFAKISNENAPKILISRLMCKFSPIDYESTIPSDFKPIDEEEYEDDLEWLNEEKEDRLFNYYLFLNGIKESDVEEVFNESVEIYDECLIEIAQNVLKDKFSYDIDLLQVLVKGYAKEIREFLSYKPIKEIKDFKDKDTALYISLGKDYDKEKEPFSKKLQQCFKEILESKGI</sequence>
<accession>Q9ZKK1</accession>
<evidence type="ECO:0000256" key="1">
    <source>
        <dbReference type="SAM" id="MobiDB-lite"/>
    </source>
</evidence>
<dbReference type="KEGG" id="hpj:jhp_0934"/>
<gene>
    <name evidence="2" type="ordered locus">jhp_0934</name>
</gene>
<dbReference type="PIR" id="B71869">
    <property type="entry name" value="B71869"/>
</dbReference>